<comment type="caution">
    <text evidence="1">The sequence shown here is derived from an EMBL/GenBank/DDBJ whole genome shotgun (WGS) entry which is preliminary data.</text>
</comment>
<evidence type="ECO:0000313" key="2">
    <source>
        <dbReference type="Proteomes" id="UP000478052"/>
    </source>
</evidence>
<organism evidence="1 2">
    <name type="scientific">Aphis craccivora</name>
    <name type="common">Cowpea aphid</name>
    <dbReference type="NCBI Taxonomy" id="307492"/>
    <lineage>
        <taxon>Eukaryota</taxon>
        <taxon>Metazoa</taxon>
        <taxon>Ecdysozoa</taxon>
        <taxon>Arthropoda</taxon>
        <taxon>Hexapoda</taxon>
        <taxon>Insecta</taxon>
        <taxon>Pterygota</taxon>
        <taxon>Neoptera</taxon>
        <taxon>Paraneoptera</taxon>
        <taxon>Hemiptera</taxon>
        <taxon>Sternorrhyncha</taxon>
        <taxon>Aphidomorpha</taxon>
        <taxon>Aphidoidea</taxon>
        <taxon>Aphididae</taxon>
        <taxon>Aphidini</taxon>
        <taxon>Aphis</taxon>
        <taxon>Aphis</taxon>
    </lineage>
</organism>
<gene>
    <name evidence="1" type="ORF">FWK35_00031218</name>
</gene>
<dbReference type="AlphaFoldDB" id="A0A6G0YL09"/>
<accession>A0A6G0YL09</accession>
<sequence>MPINLTPFSTDSASVTSGEVNRVAYADRTHAGMSPIRLGDAHVTPYSRPTIASAVTTSVKAADDRSVNSWTSAAGGIADRTPAGDSAVSSGVILAGFNELRENGGRVKTTTKSARAVAGI</sequence>
<dbReference type="EMBL" id="VUJU01003486">
    <property type="protein sequence ID" value="KAF0757734.1"/>
    <property type="molecule type" value="Genomic_DNA"/>
</dbReference>
<protein>
    <submittedName>
        <fullName evidence="1">Uncharacterized protein</fullName>
    </submittedName>
</protein>
<dbReference type="Proteomes" id="UP000478052">
    <property type="component" value="Unassembled WGS sequence"/>
</dbReference>
<proteinExistence type="predicted"/>
<name>A0A6G0YL09_APHCR</name>
<evidence type="ECO:0000313" key="1">
    <source>
        <dbReference type="EMBL" id="KAF0757734.1"/>
    </source>
</evidence>
<reference evidence="1 2" key="1">
    <citation type="submission" date="2019-08" db="EMBL/GenBank/DDBJ databases">
        <title>Whole genome of Aphis craccivora.</title>
        <authorList>
            <person name="Voronova N.V."/>
            <person name="Shulinski R.S."/>
            <person name="Bandarenka Y.V."/>
            <person name="Zhorov D.G."/>
            <person name="Warner D."/>
        </authorList>
    </citation>
    <scope>NUCLEOTIDE SEQUENCE [LARGE SCALE GENOMIC DNA]</scope>
    <source>
        <strain evidence="1">180601</strain>
        <tissue evidence="1">Whole Body</tissue>
    </source>
</reference>
<keyword evidence="2" id="KW-1185">Reference proteome</keyword>